<keyword evidence="2" id="KW-0808">Transferase</keyword>
<dbReference type="UniPathway" id="UPA00060">
    <property type="reaction ID" value="UER00142"/>
</dbReference>
<feature type="binding site" evidence="2">
    <location>
        <position position="104"/>
    </location>
    <ligand>
        <name>ATP</name>
        <dbReference type="ChEBI" id="CHEBI:30616"/>
    </ligand>
</feature>
<feature type="binding site" evidence="2">
    <location>
        <position position="297"/>
    </location>
    <ligand>
        <name>substrate</name>
    </ligand>
</feature>
<dbReference type="SUPFAM" id="SSF56042">
    <property type="entry name" value="PurM C-terminal domain-like"/>
    <property type="match status" value="1"/>
</dbReference>
<comment type="caution">
    <text evidence="2">Lacks conserved residue(s) required for the propagation of feature annotation.</text>
</comment>
<feature type="binding site" evidence="2">
    <location>
        <position position="74"/>
    </location>
    <ligand>
        <name>Mg(2+)</name>
        <dbReference type="ChEBI" id="CHEBI:18420"/>
        <label>3</label>
    </ligand>
</feature>
<dbReference type="Gene3D" id="3.30.1330.10">
    <property type="entry name" value="PurM-like, N-terminal domain"/>
    <property type="match status" value="1"/>
</dbReference>
<feature type="binding site" evidence="2">
    <location>
        <position position="74"/>
    </location>
    <ligand>
        <name>Mg(2+)</name>
        <dbReference type="ChEBI" id="CHEBI:18420"/>
        <label>4</label>
    </ligand>
</feature>
<dbReference type="Pfam" id="PF02769">
    <property type="entry name" value="AIRS_C"/>
    <property type="match status" value="1"/>
</dbReference>
<feature type="binding site" evidence="2">
    <location>
        <position position="148"/>
    </location>
    <ligand>
        <name>ATP</name>
        <dbReference type="ChEBI" id="CHEBI:30616"/>
    </ligand>
</feature>
<dbReference type="RefSeq" id="WP_206291952.1">
    <property type="nucleotide sequence ID" value="NZ_CP063458.1"/>
</dbReference>
<keyword evidence="1 2" id="KW-0784">Thiamine biosynthesis</keyword>
<keyword evidence="2" id="KW-0547">Nucleotide-binding</keyword>
<keyword evidence="2" id="KW-0479">Metal-binding</keyword>
<dbReference type="Gene3D" id="3.90.650.10">
    <property type="entry name" value="PurM-like C-terminal domain"/>
    <property type="match status" value="1"/>
</dbReference>
<feature type="binding site" evidence="2">
    <location>
        <position position="198"/>
    </location>
    <ligand>
        <name>Mg(2+)</name>
        <dbReference type="ChEBI" id="CHEBI:18420"/>
        <label>5</label>
    </ligand>
</feature>
<evidence type="ECO:0000259" key="3">
    <source>
        <dbReference type="Pfam" id="PF00586"/>
    </source>
</evidence>
<dbReference type="PANTHER" id="PTHR30270:SF0">
    <property type="entry name" value="THIAMINE-MONOPHOSPHATE KINASE"/>
    <property type="match status" value="1"/>
</dbReference>
<comment type="similarity">
    <text evidence="2">Belongs to the thiamine-monophosphate kinase family.</text>
</comment>
<keyword evidence="2 5" id="KW-0418">Kinase</keyword>
<feature type="binding site" evidence="2">
    <location>
        <position position="28"/>
    </location>
    <ligand>
        <name>Mg(2+)</name>
        <dbReference type="ChEBI" id="CHEBI:18420"/>
        <label>4</label>
    </ligand>
</feature>
<evidence type="ECO:0000313" key="5">
    <source>
        <dbReference type="EMBL" id="QOV88942.1"/>
    </source>
</evidence>
<accession>A0A7M2WUT0</accession>
<keyword evidence="2" id="KW-0067">ATP-binding</keyword>
<evidence type="ECO:0000313" key="6">
    <source>
        <dbReference type="Proteomes" id="UP000593765"/>
    </source>
</evidence>
<dbReference type="HAMAP" id="MF_02128">
    <property type="entry name" value="TMP_kinase"/>
    <property type="match status" value="1"/>
</dbReference>
<dbReference type="InterPro" id="IPR016188">
    <property type="entry name" value="PurM-like_N"/>
</dbReference>
<feature type="binding site" evidence="2">
    <location>
        <position position="248"/>
    </location>
    <ligand>
        <name>substrate</name>
    </ligand>
</feature>
<dbReference type="InterPro" id="IPR006283">
    <property type="entry name" value="ThiL-like"/>
</dbReference>
<dbReference type="GO" id="GO:0000287">
    <property type="term" value="F:magnesium ion binding"/>
    <property type="evidence" value="ECO:0007669"/>
    <property type="project" value="UniProtKB-UniRule"/>
</dbReference>
<feature type="binding site" evidence="2">
    <location>
        <position position="45"/>
    </location>
    <ligand>
        <name>Mg(2+)</name>
        <dbReference type="ChEBI" id="CHEBI:18420"/>
        <label>2</label>
    </ligand>
</feature>
<feature type="domain" description="PurM-like C-terminal" evidence="4">
    <location>
        <begin position="175"/>
        <end position="280"/>
    </location>
</feature>
<organism evidence="5 6">
    <name type="scientific">Humisphaera borealis</name>
    <dbReference type="NCBI Taxonomy" id="2807512"/>
    <lineage>
        <taxon>Bacteria</taxon>
        <taxon>Pseudomonadati</taxon>
        <taxon>Planctomycetota</taxon>
        <taxon>Phycisphaerae</taxon>
        <taxon>Tepidisphaerales</taxon>
        <taxon>Tepidisphaeraceae</taxon>
        <taxon>Humisphaera</taxon>
    </lineage>
</organism>
<dbReference type="InterPro" id="IPR010918">
    <property type="entry name" value="PurM-like_C_dom"/>
</dbReference>
<keyword evidence="2" id="KW-0460">Magnesium</keyword>
<feature type="binding site" evidence="2">
    <location>
        <begin position="121"/>
        <end position="122"/>
    </location>
    <ligand>
        <name>ATP</name>
        <dbReference type="ChEBI" id="CHEBI:30616"/>
    </ligand>
</feature>
<feature type="binding site" evidence="2">
    <location>
        <position position="45"/>
    </location>
    <ligand>
        <name>Mg(2+)</name>
        <dbReference type="ChEBI" id="CHEBI:18420"/>
        <label>1</label>
    </ligand>
</feature>
<comment type="pathway">
    <text evidence="2">Cofactor biosynthesis; thiamine diphosphate biosynthesis; thiamine diphosphate from thiamine phosphate: step 1/1.</text>
</comment>
<dbReference type="PIRSF" id="PIRSF005303">
    <property type="entry name" value="Thiam_monoph_kin"/>
    <property type="match status" value="1"/>
</dbReference>
<dbReference type="EC" id="2.7.4.16" evidence="2"/>
<feature type="binding site" evidence="2">
    <location>
        <position position="122"/>
    </location>
    <ligand>
        <name>Mg(2+)</name>
        <dbReference type="ChEBI" id="CHEBI:18420"/>
        <label>1</label>
    </ligand>
</feature>
<comment type="miscellaneous">
    <text evidence="2">Reaction mechanism of ThiL seems to utilize a direct, inline transfer of the gamma-phosphate of ATP to TMP rather than a phosphorylated enzyme intermediate.</text>
</comment>
<gene>
    <name evidence="2" type="primary">thiL</name>
    <name evidence="5" type="ORF">IPV69_22370</name>
</gene>
<dbReference type="GO" id="GO:0005524">
    <property type="term" value="F:ATP binding"/>
    <property type="evidence" value="ECO:0007669"/>
    <property type="project" value="UniProtKB-UniRule"/>
</dbReference>
<comment type="catalytic activity">
    <reaction evidence="2">
        <text>thiamine phosphate + ATP = thiamine diphosphate + ADP</text>
        <dbReference type="Rhea" id="RHEA:15913"/>
        <dbReference type="ChEBI" id="CHEBI:30616"/>
        <dbReference type="ChEBI" id="CHEBI:37575"/>
        <dbReference type="ChEBI" id="CHEBI:58937"/>
        <dbReference type="ChEBI" id="CHEBI:456216"/>
        <dbReference type="EC" id="2.7.4.16"/>
    </reaction>
</comment>
<dbReference type="KEGG" id="hbs:IPV69_22370"/>
<evidence type="ECO:0000259" key="4">
    <source>
        <dbReference type="Pfam" id="PF02769"/>
    </source>
</evidence>
<sequence length="301" mass="31542">MPGEFAFIHWLRQQQTASSAVPVPAGDDLAVLRWTDADLLLVGVDQVLDGVHFDSTVHSPGDIGRKVMNRNLSDCAAMACLPAGAVVSVALPQGCGDEYAKELYLGIKAAGEVFDCPIVGGDTGSWAGKLAVTVTILGRSAGIAPVTRKGAKVGDGLYVSGPLGGSILGRHMTFTPRVELARKLATGEDIHAMIDLSDGLSRDAGHIAAESGVGLVIEAATVPVHDDARTLSQRDGVAPIDHALHDGEDHELLAVLPPEAEAMALDLGMIRIGKVIEGQGVWLDHGGQRTAMPVRGWEHRL</sequence>
<dbReference type="EMBL" id="CP063458">
    <property type="protein sequence ID" value="QOV88942.1"/>
    <property type="molecule type" value="Genomic_DNA"/>
</dbReference>
<comment type="function">
    <text evidence="2">Catalyzes the ATP-dependent phosphorylation of thiamine-monophosphate (TMP) to form thiamine-pyrophosphate (TPP), the active form of vitamin B1.</text>
</comment>
<feature type="binding site" evidence="2">
    <location>
        <position position="74"/>
    </location>
    <ligand>
        <name>Mg(2+)</name>
        <dbReference type="ChEBI" id="CHEBI:18420"/>
        <label>2</label>
    </ligand>
</feature>
<feature type="binding site" evidence="2">
    <location>
        <position position="195"/>
    </location>
    <ligand>
        <name>Mg(2+)</name>
        <dbReference type="ChEBI" id="CHEBI:18420"/>
        <label>3</label>
    </ligand>
</feature>
<dbReference type="InterPro" id="IPR036921">
    <property type="entry name" value="PurM-like_N_sf"/>
</dbReference>
<evidence type="ECO:0000256" key="2">
    <source>
        <dbReference type="HAMAP-Rule" id="MF_02128"/>
    </source>
</evidence>
<feature type="binding site" evidence="2">
    <location>
        <position position="28"/>
    </location>
    <ligand>
        <name>Mg(2+)</name>
        <dbReference type="ChEBI" id="CHEBI:18420"/>
        <label>3</label>
    </ligand>
</feature>
<dbReference type="GO" id="GO:0009030">
    <property type="term" value="F:thiamine-phosphate kinase activity"/>
    <property type="evidence" value="ECO:0007669"/>
    <property type="project" value="UniProtKB-UniRule"/>
</dbReference>
<dbReference type="GO" id="GO:0009228">
    <property type="term" value="P:thiamine biosynthetic process"/>
    <property type="evidence" value="ECO:0007669"/>
    <property type="project" value="UniProtKB-KW"/>
</dbReference>
<dbReference type="PANTHER" id="PTHR30270">
    <property type="entry name" value="THIAMINE-MONOPHOSPHATE KINASE"/>
    <property type="match status" value="1"/>
</dbReference>
<feature type="domain" description="PurM-like N-terminal" evidence="3">
    <location>
        <begin position="26"/>
        <end position="139"/>
    </location>
</feature>
<feature type="binding site" evidence="2">
    <location>
        <position position="197"/>
    </location>
    <ligand>
        <name>ATP</name>
        <dbReference type="ChEBI" id="CHEBI:30616"/>
    </ligand>
</feature>
<protein>
    <recommendedName>
        <fullName evidence="2">Thiamine-monophosphate kinase</fullName>
        <shortName evidence="2">TMP kinase</shortName>
        <shortName evidence="2">Thiamine-phosphate kinase</shortName>
        <ecNumber evidence="2">2.7.4.16</ecNumber>
    </recommendedName>
</protein>
<dbReference type="AlphaFoldDB" id="A0A7M2WUT0"/>
<dbReference type="GO" id="GO:0009229">
    <property type="term" value="P:thiamine diphosphate biosynthetic process"/>
    <property type="evidence" value="ECO:0007669"/>
    <property type="project" value="UniProtKB-UniRule"/>
</dbReference>
<keyword evidence="6" id="KW-1185">Reference proteome</keyword>
<name>A0A7M2WUT0_9BACT</name>
<dbReference type="Proteomes" id="UP000593765">
    <property type="component" value="Chromosome"/>
</dbReference>
<dbReference type="InterPro" id="IPR036676">
    <property type="entry name" value="PurM-like_C_sf"/>
</dbReference>
<dbReference type="SUPFAM" id="SSF55326">
    <property type="entry name" value="PurM N-terminal domain-like"/>
    <property type="match status" value="1"/>
</dbReference>
<feature type="binding site" evidence="2">
    <location>
        <position position="52"/>
    </location>
    <ligand>
        <name>substrate</name>
    </ligand>
</feature>
<evidence type="ECO:0000256" key="1">
    <source>
        <dbReference type="ARBA" id="ARBA00022977"/>
    </source>
</evidence>
<reference evidence="5 6" key="1">
    <citation type="submission" date="2020-10" db="EMBL/GenBank/DDBJ databases">
        <title>Wide distribution of Phycisphaera-like planctomycetes from WD2101 soil group in peatlands and genome analysis of the first cultivated representative.</title>
        <authorList>
            <person name="Dedysh S.N."/>
            <person name="Beletsky A.V."/>
            <person name="Ivanova A."/>
            <person name="Kulichevskaya I.S."/>
            <person name="Suzina N.E."/>
            <person name="Philippov D.A."/>
            <person name="Rakitin A.L."/>
            <person name="Mardanov A.V."/>
            <person name="Ravin N.V."/>
        </authorList>
    </citation>
    <scope>NUCLEOTIDE SEQUENCE [LARGE SCALE GENOMIC DNA]</scope>
    <source>
        <strain evidence="5 6">M1803</strain>
    </source>
</reference>
<proteinExistence type="inferred from homology"/>
<dbReference type="CDD" id="cd02194">
    <property type="entry name" value="ThiL"/>
    <property type="match status" value="1"/>
</dbReference>
<dbReference type="Pfam" id="PF00586">
    <property type="entry name" value="AIRS"/>
    <property type="match status" value="1"/>
</dbReference>